<dbReference type="GeneTree" id="ENSGT00780000122095"/>
<dbReference type="AlphaFoldDB" id="A0A8C4XYS1"/>
<evidence type="ECO:0000256" key="1">
    <source>
        <dbReference type="SAM" id="Coils"/>
    </source>
</evidence>
<dbReference type="Ensembl" id="ENSGEVT00005006919.1">
    <property type="protein sequence ID" value="ENSGEVP00005006614.1"/>
    <property type="gene ID" value="ENSGEVG00005004715.1"/>
</dbReference>
<reference evidence="2" key="1">
    <citation type="submission" date="2025-08" db="UniProtKB">
        <authorList>
            <consortium name="Ensembl"/>
        </authorList>
    </citation>
    <scope>IDENTIFICATION</scope>
</reference>
<dbReference type="PANTHER" id="PTHR15045:SF1">
    <property type="entry name" value="FUCOSE-1-PHOSPHATE GUANYLYLTRANSFERASE"/>
    <property type="match status" value="1"/>
</dbReference>
<organism evidence="2 3">
    <name type="scientific">Gopherus evgoodei</name>
    <name type="common">Goodes thornscrub tortoise</name>
    <dbReference type="NCBI Taxonomy" id="1825980"/>
    <lineage>
        <taxon>Eukaryota</taxon>
        <taxon>Metazoa</taxon>
        <taxon>Chordata</taxon>
        <taxon>Craniata</taxon>
        <taxon>Vertebrata</taxon>
        <taxon>Euteleostomi</taxon>
        <taxon>Archelosauria</taxon>
        <taxon>Testudinata</taxon>
        <taxon>Testudines</taxon>
        <taxon>Cryptodira</taxon>
        <taxon>Durocryptodira</taxon>
        <taxon>Testudinoidea</taxon>
        <taxon>Testudinidae</taxon>
        <taxon>Gopherus</taxon>
    </lineage>
</organism>
<reference evidence="2" key="2">
    <citation type="submission" date="2025-09" db="UniProtKB">
        <authorList>
            <consortium name="Ensembl"/>
        </authorList>
    </citation>
    <scope>IDENTIFICATION</scope>
</reference>
<protein>
    <submittedName>
        <fullName evidence="2">Fucose-1-phosphate guanylyltransferase</fullName>
    </submittedName>
</protein>
<evidence type="ECO:0000313" key="2">
    <source>
        <dbReference type="Ensembl" id="ENSGEVP00005006614.1"/>
    </source>
</evidence>
<evidence type="ECO:0000313" key="3">
    <source>
        <dbReference type="Proteomes" id="UP000694390"/>
    </source>
</evidence>
<keyword evidence="1" id="KW-0175">Coiled coil</keyword>
<gene>
    <name evidence="2" type="primary">FPGT</name>
</gene>
<dbReference type="Proteomes" id="UP000694390">
    <property type="component" value="Unassembled WGS sequence"/>
</dbReference>
<proteinExistence type="predicted"/>
<sequence>MPAQAELDVLLQKATRRRLAKFDELRGKVTQTGEFWDVVVITAADKKQELAYQQQLSEKLKRKELPLGVHYHVFVDPPGPKIGNGGSTLHVLQCLEEIYGDKWTSLIIIIIHSDEWKKKVSESYAIILERLEDDLQIKEKEFTELKHVFR</sequence>
<feature type="coiled-coil region" evidence="1">
    <location>
        <begin position="121"/>
        <end position="148"/>
    </location>
</feature>
<dbReference type="OrthoDB" id="10062280at2759"/>
<keyword evidence="3" id="KW-1185">Reference proteome</keyword>
<name>A0A8C4XYS1_9SAUR</name>
<dbReference type="PANTHER" id="PTHR15045">
    <property type="entry name" value="FUCOSE-1-PHOSPHATE GUANYLYLTRANSFERASE"/>
    <property type="match status" value="1"/>
</dbReference>
<accession>A0A8C4XYS1</accession>